<comment type="caution">
    <text evidence="1">The sequence shown here is derived from an EMBL/GenBank/DDBJ whole genome shotgun (WGS) entry which is preliminary data.</text>
</comment>
<evidence type="ECO:0000313" key="1">
    <source>
        <dbReference type="EMBL" id="MDY5133407.1"/>
    </source>
</evidence>
<sequence length="83" mass="8863">MASHGLKLSIAKHIPADPGIVATKTVKVRERIARFLFGAPRKLMIIVPGESVDQIDIHEKPNPDESLIALAEAVGVTKAGEAK</sequence>
<protein>
    <submittedName>
        <fullName evidence="1">Uncharacterized protein</fullName>
    </submittedName>
</protein>
<dbReference type="Proteomes" id="UP001275049">
    <property type="component" value="Unassembled WGS sequence"/>
</dbReference>
<name>A0ABU5G9L8_9ACTO</name>
<reference evidence="1 2" key="1">
    <citation type="submission" date="2023-10" db="EMBL/GenBank/DDBJ databases">
        <title>Whole Genome based description of the genera Actinobaculum and Actinotignum reveals a complex phylogenetic relationship within the species included in the genus Actinotignum.</title>
        <authorList>
            <person name="Jensen C.S."/>
            <person name="Dargis R."/>
            <person name="Kemp M."/>
            <person name="Christensen J.J."/>
        </authorList>
    </citation>
    <scope>NUCLEOTIDE SEQUENCE [LARGE SCALE GENOMIC DNA]</scope>
    <source>
        <strain evidence="1 2">SLA_B974</strain>
    </source>
</reference>
<proteinExistence type="predicted"/>
<dbReference type="EMBL" id="JAWNGA010000011">
    <property type="protein sequence ID" value="MDY5133407.1"/>
    <property type="molecule type" value="Genomic_DNA"/>
</dbReference>
<gene>
    <name evidence="1" type="ORF">R6G86_06615</name>
</gene>
<dbReference type="RefSeq" id="WP_071128863.1">
    <property type="nucleotide sequence ID" value="NZ_JAWNGA010000011.1"/>
</dbReference>
<evidence type="ECO:0000313" key="2">
    <source>
        <dbReference type="Proteomes" id="UP001275049"/>
    </source>
</evidence>
<organism evidence="1 2">
    <name type="scientific">Actinotignum urinale</name>
    <dbReference type="NCBI Taxonomy" id="190146"/>
    <lineage>
        <taxon>Bacteria</taxon>
        <taxon>Bacillati</taxon>
        <taxon>Actinomycetota</taxon>
        <taxon>Actinomycetes</taxon>
        <taxon>Actinomycetales</taxon>
        <taxon>Actinomycetaceae</taxon>
        <taxon>Actinotignum</taxon>
    </lineage>
</organism>
<keyword evidence="2" id="KW-1185">Reference proteome</keyword>
<accession>A0ABU5G9L8</accession>